<sequence>MKDVKIYQGTAGVLYERTFDLEGMTLTKEVFKHPGGVGVIVIQDGKLLLVRQYRHAIDQKTLEIPAGKRRPGEDPETAGLRELNEETGLTCEHLQPATSFLTTPGFCDERIWLFEAVDPKPADKRLACDDDEFIDLVWMPIDEALRQVKDGTIDDAKTVIAILRIGMERINS</sequence>
<accession>A0A7W8FWH4</accession>
<dbReference type="InterPro" id="IPR015797">
    <property type="entry name" value="NUDIX_hydrolase-like_dom_sf"/>
</dbReference>
<dbReference type="EC" id="3.6.1.13" evidence="4"/>
<dbReference type="InterPro" id="IPR000086">
    <property type="entry name" value="NUDIX_hydrolase_dom"/>
</dbReference>
<reference evidence="4 5" key="1">
    <citation type="submission" date="2020-08" db="EMBL/GenBank/DDBJ databases">
        <title>Genomic Encyclopedia of Type Strains, Phase IV (KMG-IV): sequencing the most valuable type-strain genomes for metagenomic binning, comparative biology and taxonomic classification.</title>
        <authorList>
            <person name="Goeker M."/>
        </authorList>
    </citation>
    <scope>NUCLEOTIDE SEQUENCE [LARGE SCALE GENOMIC DNA]</scope>
    <source>
        <strain evidence="4 5">DSM 25799</strain>
    </source>
</reference>
<dbReference type="EMBL" id="JACHHK010000004">
    <property type="protein sequence ID" value="MBB5183281.1"/>
    <property type="molecule type" value="Genomic_DNA"/>
</dbReference>
<name>A0A7W8FWH4_9FIRM</name>
<keyword evidence="5" id="KW-1185">Reference proteome</keyword>
<evidence type="ECO:0000313" key="4">
    <source>
        <dbReference type="EMBL" id="MBB5183281.1"/>
    </source>
</evidence>
<dbReference type="Gene3D" id="3.90.79.10">
    <property type="entry name" value="Nucleoside Triphosphate Pyrophosphohydrolase"/>
    <property type="match status" value="1"/>
</dbReference>
<dbReference type="Pfam" id="PF00293">
    <property type="entry name" value="NUDIX"/>
    <property type="match status" value="1"/>
</dbReference>
<evidence type="ECO:0000313" key="5">
    <source>
        <dbReference type="Proteomes" id="UP000539953"/>
    </source>
</evidence>
<dbReference type="RefSeq" id="WP_183328577.1">
    <property type="nucleotide sequence ID" value="NZ_JACHHK010000004.1"/>
</dbReference>
<dbReference type="PANTHER" id="PTHR11839">
    <property type="entry name" value="UDP/ADP-SUGAR PYROPHOSPHATASE"/>
    <property type="match status" value="1"/>
</dbReference>
<protein>
    <submittedName>
        <fullName evidence="4">ADP-ribose pyrophosphatase</fullName>
        <ecNumber evidence="4">3.6.1.13</ecNumber>
    </submittedName>
</protein>
<dbReference type="GO" id="GO:0047631">
    <property type="term" value="F:ADP-ribose diphosphatase activity"/>
    <property type="evidence" value="ECO:0007669"/>
    <property type="project" value="UniProtKB-EC"/>
</dbReference>
<organism evidence="4 5">
    <name type="scientific">Catenisphaera adipataccumulans</name>
    <dbReference type="NCBI Taxonomy" id="700500"/>
    <lineage>
        <taxon>Bacteria</taxon>
        <taxon>Bacillati</taxon>
        <taxon>Bacillota</taxon>
        <taxon>Erysipelotrichia</taxon>
        <taxon>Erysipelotrichales</taxon>
        <taxon>Erysipelotrichaceae</taxon>
        <taxon>Catenisphaera</taxon>
    </lineage>
</organism>
<evidence type="ECO:0000256" key="2">
    <source>
        <dbReference type="ARBA" id="ARBA00022801"/>
    </source>
</evidence>
<comment type="caution">
    <text evidence="4">The sequence shown here is derived from an EMBL/GenBank/DDBJ whole genome shotgun (WGS) entry which is preliminary data.</text>
</comment>
<dbReference type="GO" id="GO:0006753">
    <property type="term" value="P:nucleoside phosphate metabolic process"/>
    <property type="evidence" value="ECO:0007669"/>
    <property type="project" value="TreeGrafter"/>
</dbReference>
<dbReference type="SUPFAM" id="SSF55811">
    <property type="entry name" value="Nudix"/>
    <property type="match status" value="1"/>
</dbReference>
<evidence type="ECO:0000259" key="3">
    <source>
        <dbReference type="PROSITE" id="PS51462"/>
    </source>
</evidence>
<keyword evidence="2 4" id="KW-0378">Hydrolase</keyword>
<feature type="domain" description="Nudix hydrolase" evidence="3">
    <location>
        <begin position="32"/>
        <end position="161"/>
    </location>
</feature>
<dbReference type="AlphaFoldDB" id="A0A7W8FWH4"/>
<dbReference type="Proteomes" id="UP000539953">
    <property type="component" value="Unassembled WGS sequence"/>
</dbReference>
<dbReference type="GO" id="GO:0019693">
    <property type="term" value="P:ribose phosphate metabolic process"/>
    <property type="evidence" value="ECO:0007669"/>
    <property type="project" value="TreeGrafter"/>
</dbReference>
<dbReference type="PANTHER" id="PTHR11839:SF18">
    <property type="entry name" value="NUDIX HYDROLASE DOMAIN-CONTAINING PROTEIN"/>
    <property type="match status" value="1"/>
</dbReference>
<evidence type="ECO:0000256" key="1">
    <source>
        <dbReference type="ARBA" id="ARBA00001946"/>
    </source>
</evidence>
<dbReference type="PROSITE" id="PS51462">
    <property type="entry name" value="NUDIX"/>
    <property type="match status" value="1"/>
</dbReference>
<dbReference type="GO" id="GO:0005829">
    <property type="term" value="C:cytosol"/>
    <property type="evidence" value="ECO:0007669"/>
    <property type="project" value="TreeGrafter"/>
</dbReference>
<comment type="cofactor">
    <cofactor evidence="1">
        <name>Mg(2+)</name>
        <dbReference type="ChEBI" id="CHEBI:18420"/>
    </cofactor>
</comment>
<gene>
    <name evidence="4" type="ORF">HNQ47_001302</name>
</gene>
<dbReference type="CDD" id="cd03424">
    <property type="entry name" value="NUDIX_ADPRase_Nudt5_UGPPase_Nudt14"/>
    <property type="match status" value="1"/>
</dbReference>
<proteinExistence type="predicted"/>